<dbReference type="Pfam" id="PF00326">
    <property type="entry name" value="Peptidase_S9"/>
    <property type="match status" value="1"/>
</dbReference>
<evidence type="ECO:0000256" key="3">
    <source>
        <dbReference type="ARBA" id="ARBA00022729"/>
    </source>
</evidence>
<evidence type="ECO:0000256" key="2">
    <source>
        <dbReference type="ARBA" id="ARBA00022670"/>
    </source>
</evidence>
<proteinExistence type="inferred from homology"/>
<evidence type="ECO:0000256" key="4">
    <source>
        <dbReference type="ARBA" id="ARBA00022801"/>
    </source>
</evidence>
<dbReference type="FunFam" id="3.40.50.1820:FF:000028">
    <property type="entry name" value="S9 family peptidase"/>
    <property type="match status" value="1"/>
</dbReference>
<evidence type="ECO:0000256" key="5">
    <source>
        <dbReference type="ARBA" id="ARBA00022825"/>
    </source>
</evidence>
<comment type="similarity">
    <text evidence="1">Belongs to the peptidase S9C family.</text>
</comment>
<dbReference type="Proteomes" id="UP000739538">
    <property type="component" value="Unassembled WGS sequence"/>
</dbReference>
<keyword evidence="5" id="KW-0720">Serine protease</keyword>
<accession>A0A956SBY0</accession>
<dbReference type="InterPro" id="IPR011659">
    <property type="entry name" value="WD40"/>
</dbReference>
<evidence type="ECO:0000313" key="7">
    <source>
        <dbReference type="EMBL" id="MCA9754790.1"/>
    </source>
</evidence>
<organism evidence="7 8">
    <name type="scientific">Eiseniibacteriota bacterium</name>
    <dbReference type="NCBI Taxonomy" id="2212470"/>
    <lineage>
        <taxon>Bacteria</taxon>
        <taxon>Candidatus Eiseniibacteriota</taxon>
    </lineage>
</organism>
<protein>
    <submittedName>
        <fullName evidence="7">S9 family peptidase</fullName>
    </submittedName>
</protein>
<dbReference type="PANTHER" id="PTHR42776">
    <property type="entry name" value="SERINE PEPTIDASE S9 FAMILY MEMBER"/>
    <property type="match status" value="1"/>
</dbReference>
<dbReference type="InterPro" id="IPR001375">
    <property type="entry name" value="Peptidase_S9_cat"/>
</dbReference>
<dbReference type="SUPFAM" id="SSF53474">
    <property type="entry name" value="alpha/beta-Hydrolases"/>
    <property type="match status" value="1"/>
</dbReference>
<evidence type="ECO:0000313" key="8">
    <source>
        <dbReference type="Proteomes" id="UP000739538"/>
    </source>
</evidence>
<dbReference type="Gene3D" id="2.120.10.30">
    <property type="entry name" value="TolB, C-terminal domain"/>
    <property type="match status" value="2"/>
</dbReference>
<keyword evidence="2" id="KW-0645">Protease</keyword>
<dbReference type="InterPro" id="IPR011042">
    <property type="entry name" value="6-blade_b-propeller_TolB-like"/>
</dbReference>
<reference evidence="7" key="2">
    <citation type="journal article" date="2021" name="Microbiome">
        <title>Successional dynamics and alternative stable states in a saline activated sludge microbial community over 9 years.</title>
        <authorList>
            <person name="Wang Y."/>
            <person name="Ye J."/>
            <person name="Ju F."/>
            <person name="Liu L."/>
            <person name="Boyd J.A."/>
            <person name="Deng Y."/>
            <person name="Parks D.H."/>
            <person name="Jiang X."/>
            <person name="Yin X."/>
            <person name="Woodcroft B.J."/>
            <person name="Tyson G.W."/>
            <person name="Hugenholtz P."/>
            <person name="Polz M.F."/>
            <person name="Zhang T."/>
        </authorList>
    </citation>
    <scope>NUCLEOTIDE SEQUENCE</scope>
    <source>
        <strain evidence="7">HKST-UBA02</strain>
    </source>
</reference>
<dbReference type="EMBL" id="JAGQHS010000009">
    <property type="protein sequence ID" value="MCA9754790.1"/>
    <property type="molecule type" value="Genomic_DNA"/>
</dbReference>
<reference evidence="7" key="1">
    <citation type="submission" date="2020-04" db="EMBL/GenBank/DDBJ databases">
        <authorList>
            <person name="Zhang T."/>
        </authorList>
    </citation>
    <scope>NUCLEOTIDE SEQUENCE</scope>
    <source>
        <strain evidence="7">HKST-UBA02</strain>
    </source>
</reference>
<dbReference type="GO" id="GO:0004252">
    <property type="term" value="F:serine-type endopeptidase activity"/>
    <property type="evidence" value="ECO:0007669"/>
    <property type="project" value="TreeGrafter"/>
</dbReference>
<comment type="caution">
    <text evidence="7">The sequence shown here is derived from an EMBL/GenBank/DDBJ whole genome shotgun (WGS) entry which is preliminary data.</text>
</comment>
<dbReference type="InterPro" id="IPR029058">
    <property type="entry name" value="AB_hydrolase_fold"/>
</dbReference>
<dbReference type="Pfam" id="PF07676">
    <property type="entry name" value="PD40"/>
    <property type="match status" value="3"/>
</dbReference>
<dbReference type="SUPFAM" id="SSF82171">
    <property type="entry name" value="DPP6 N-terminal domain-like"/>
    <property type="match status" value="1"/>
</dbReference>
<dbReference type="Gene3D" id="3.40.50.1820">
    <property type="entry name" value="alpha/beta hydrolase"/>
    <property type="match status" value="1"/>
</dbReference>
<gene>
    <name evidence="7" type="ORF">KDA27_03240</name>
</gene>
<keyword evidence="4" id="KW-0378">Hydrolase</keyword>
<dbReference type="AlphaFoldDB" id="A0A956SBY0"/>
<dbReference type="PANTHER" id="PTHR42776:SF13">
    <property type="entry name" value="DIPEPTIDYL-PEPTIDASE 5"/>
    <property type="match status" value="1"/>
</dbReference>
<dbReference type="GO" id="GO:0006508">
    <property type="term" value="P:proteolysis"/>
    <property type="evidence" value="ECO:0007669"/>
    <property type="project" value="UniProtKB-KW"/>
</dbReference>
<evidence type="ECO:0000259" key="6">
    <source>
        <dbReference type="Pfam" id="PF00326"/>
    </source>
</evidence>
<keyword evidence="3" id="KW-0732">Signal</keyword>
<evidence type="ECO:0000256" key="1">
    <source>
        <dbReference type="ARBA" id="ARBA00010040"/>
    </source>
</evidence>
<sequence>MKKRSTRGLSFETLMSVERVGAPAVSPDGRYAVYVVSQPKLADNKIHRTLFRLDLDTDEVAELTPGPGEHSDPAWSPDGTEIAFVSTRGNDGAQLWTLRLDGGEARQITSGYGGVSSPVWSPDGTRIAFVRSVVVSPDFAAKRSKDDPSKAPTNAEIHGLAHPKSSAKITNGLLFRHWDEWRNRHRKHVHVVDLKSGRMADLTPFDCDAPPVSLGSGCDIAWSPRSDEIAYVMNPDEVVARSTNNCVFIQKLGGIKPKGEPLCISTSDACDTHPKFSPDGRHVFYLAMDVPVYEADRNRVKVYDRSSRETSVHLESFDRSPQGFEFLSDSEIVFVAQDLGRQSVYRYDSSSRTLRQLTSGVMIGSVAPVPGRPELLVTVQSTNMPAEIARMQLTEGRAPSVDTPEPVKAELAKKGWSLGTPERIVPEIEILTDSRRALAKTTLQDAVDFWAPGAGGTPIHGYLIHPAGFDPKRKYPLVFLIHGGPQSAFGDDFHYRWNAQHFASQGACVAFVNPRGSTGYGQKFTDQISGDWGGRCYDDIMNWLDALLAANRYLDPKRIAAAGASFGGFMINWICGHSDRFRALVSHDGIFNAETMAYTTEELWFDEHEHGGLPHENRKAFQKFSPHLHVSNFKTPTLVVQGGKDYRCPESEGIGMYTALQVMGVESRFLFFPDEGHWVMQPANSQVWYDEVLGWMMDRIS</sequence>
<feature type="domain" description="Peptidase S9 prolyl oligopeptidase catalytic" evidence="6">
    <location>
        <begin position="494"/>
        <end position="697"/>
    </location>
</feature>
<name>A0A956SBY0_UNCEI</name>